<evidence type="ECO:0000259" key="2">
    <source>
        <dbReference type="Pfam" id="PF25590"/>
    </source>
</evidence>
<dbReference type="EMBL" id="MT162466">
    <property type="protein sequence ID" value="QIN96872.1"/>
    <property type="molecule type" value="Genomic_DNA"/>
</dbReference>
<proteinExistence type="predicted"/>
<feature type="region of interest" description="Disordered" evidence="1">
    <location>
        <begin position="76"/>
        <end position="97"/>
    </location>
</feature>
<dbReference type="GeneID" id="77945406"/>
<name>A0A6G8R660_9CAUD</name>
<accession>A0A6G8R660</accession>
<evidence type="ECO:0000313" key="3">
    <source>
        <dbReference type="EMBL" id="QIN96872.1"/>
    </source>
</evidence>
<dbReference type="Proteomes" id="UP000502617">
    <property type="component" value="Segment"/>
</dbReference>
<feature type="domain" description="DUF7936" evidence="2">
    <location>
        <begin position="3"/>
        <end position="88"/>
    </location>
</feature>
<dbReference type="InterPro" id="IPR057696">
    <property type="entry name" value="DUF7936"/>
</dbReference>
<evidence type="ECO:0000256" key="1">
    <source>
        <dbReference type="SAM" id="MobiDB-lite"/>
    </source>
</evidence>
<organism evidence="3 4">
    <name type="scientific">Synechococcus phage S-N03</name>
    <dbReference type="NCBI Taxonomy" id="2718943"/>
    <lineage>
        <taxon>Viruses</taxon>
        <taxon>Duplodnaviria</taxon>
        <taxon>Heunggongvirae</taxon>
        <taxon>Uroviricota</taxon>
        <taxon>Caudoviricetes</taxon>
        <taxon>Pantevenvirales</taxon>
        <taxon>Kyanoviridae</taxon>
        <taxon>Huanghaivirus</taxon>
        <taxon>Huanghaivirus snothree</taxon>
    </lineage>
</organism>
<protein>
    <recommendedName>
        <fullName evidence="2">DUF7936 domain-containing protein</fullName>
    </recommendedName>
</protein>
<keyword evidence="4" id="KW-1185">Reference proteome</keyword>
<dbReference type="RefSeq" id="YP_010669252.1">
    <property type="nucleotide sequence ID" value="NC_070959.1"/>
</dbReference>
<evidence type="ECO:0000313" key="4">
    <source>
        <dbReference type="Proteomes" id="UP000502617"/>
    </source>
</evidence>
<dbReference type="Pfam" id="PF25590">
    <property type="entry name" value="DUF7936"/>
    <property type="match status" value="1"/>
</dbReference>
<sequence length="97" mass="10690">MKHVWTVTNLDYDTASGRVSHVHYLLETTDSHGHVARTYGTVRLVGDVSTPLETVTMGLALSWAKRAMGTETVALKEKQNEQSLHKDNELGSGVPWA</sequence>
<dbReference type="KEGG" id="vg:77945406"/>
<feature type="compositionally biased region" description="Basic and acidic residues" evidence="1">
    <location>
        <begin position="76"/>
        <end position="89"/>
    </location>
</feature>
<reference evidence="3 4" key="1">
    <citation type="submission" date="2020-03" db="EMBL/GenBank/DDBJ databases">
        <title>The Isolation and Genome Sequence of a Novel Cyanophage S-N03 from the Huanghai Sea, China.</title>
        <authorList>
            <person name="Jiang T."/>
        </authorList>
    </citation>
    <scope>NUCLEOTIDE SEQUENCE [LARGE SCALE GENOMIC DNA]</scope>
</reference>